<feature type="transmembrane region" description="Helical" evidence="2">
    <location>
        <begin position="29"/>
        <end position="50"/>
    </location>
</feature>
<name>A0ABV9XHC1_9ACTN</name>
<dbReference type="InterPro" id="IPR008613">
    <property type="entry name" value="Excalibur_Ca-bd_domain"/>
</dbReference>
<dbReference type="PROSITE" id="PS50830">
    <property type="entry name" value="TNASE_3"/>
    <property type="match status" value="1"/>
</dbReference>
<feature type="region of interest" description="Disordered" evidence="1">
    <location>
        <begin position="1"/>
        <end position="25"/>
    </location>
</feature>
<feature type="compositionally biased region" description="Pro residues" evidence="1">
    <location>
        <begin position="233"/>
        <end position="259"/>
    </location>
</feature>
<keyword evidence="2" id="KW-0812">Transmembrane</keyword>
<reference evidence="5" key="1">
    <citation type="journal article" date="2019" name="Int. J. Syst. Evol. Microbiol.">
        <title>The Global Catalogue of Microorganisms (GCM) 10K type strain sequencing project: providing services to taxonomists for standard genome sequencing and annotation.</title>
        <authorList>
            <consortium name="The Broad Institute Genomics Platform"/>
            <consortium name="The Broad Institute Genome Sequencing Center for Infectious Disease"/>
            <person name="Wu L."/>
            <person name="Ma J."/>
        </authorList>
    </citation>
    <scope>NUCLEOTIDE SEQUENCE [LARGE SCALE GENOMIC DNA]</scope>
    <source>
        <strain evidence="5">CGMCC 4.1648</strain>
    </source>
</reference>
<feature type="compositionally biased region" description="Basic and acidic residues" evidence="1">
    <location>
        <begin position="277"/>
        <end position="286"/>
    </location>
</feature>
<dbReference type="SUPFAM" id="SSF50199">
    <property type="entry name" value="Staphylococcal nuclease"/>
    <property type="match status" value="1"/>
</dbReference>
<dbReference type="InterPro" id="IPR016071">
    <property type="entry name" value="Staphylococal_nuclease_OB-fold"/>
</dbReference>
<keyword evidence="2" id="KW-1133">Transmembrane helix</keyword>
<evidence type="ECO:0000259" key="3">
    <source>
        <dbReference type="PROSITE" id="PS50830"/>
    </source>
</evidence>
<dbReference type="Pfam" id="PF00565">
    <property type="entry name" value="SNase"/>
    <property type="match status" value="1"/>
</dbReference>
<dbReference type="Proteomes" id="UP001595829">
    <property type="component" value="Unassembled WGS sequence"/>
</dbReference>
<evidence type="ECO:0000313" key="5">
    <source>
        <dbReference type="Proteomes" id="UP001595829"/>
    </source>
</evidence>
<evidence type="ECO:0000256" key="2">
    <source>
        <dbReference type="SAM" id="Phobius"/>
    </source>
</evidence>
<organism evidence="4 5">
    <name type="scientific">Streptomyces coeruleoprunus</name>
    <dbReference type="NCBI Taxonomy" id="285563"/>
    <lineage>
        <taxon>Bacteria</taxon>
        <taxon>Bacillati</taxon>
        <taxon>Actinomycetota</taxon>
        <taxon>Actinomycetes</taxon>
        <taxon>Kitasatosporales</taxon>
        <taxon>Streptomycetaceae</taxon>
        <taxon>Streptomyces</taxon>
    </lineage>
</organism>
<comment type="caution">
    <text evidence="4">The sequence shown here is derived from an EMBL/GenBank/DDBJ whole genome shotgun (WGS) entry which is preliminary data.</text>
</comment>
<dbReference type="InterPro" id="IPR035437">
    <property type="entry name" value="SNase_OB-fold_sf"/>
</dbReference>
<keyword evidence="2" id="KW-0472">Membrane</keyword>
<evidence type="ECO:0000313" key="4">
    <source>
        <dbReference type="EMBL" id="MFC5024372.1"/>
    </source>
</evidence>
<accession>A0ABV9XHC1</accession>
<sequence>MTPPHHDPAASRRGTADQPRGTPPRRRSWLIAALVSLGLIGGAGAIGLLADPEPAERTSAPAQPQSPPPQPPPARTSSSPPPTTSSARQPAAPAPAAELVVVRIVDGDTLDVRGDGRVLPGDTTARVRLIAVDAPEAGACHGAEATARLAALLPPGSALRAERDVDLKDPYDRYLLYVWNDKNVFVNESLVRTGHAEAVLFPPNDARWAALSKAEAVAREADAGLWSACAAPAAPPAVPSEPEPVPGNPAGLPPGPAPGPDLDCGDLDGPVWVGSYDPHRLDRDGDGVGCESG</sequence>
<feature type="compositionally biased region" description="Low complexity" evidence="1">
    <location>
        <begin position="84"/>
        <end position="95"/>
    </location>
</feature>
<keyword evidence="5" id="KW-1185">Reference proteome</keyword>
<feature type="region of interest" description="Disordered" evidence="1">
    <location>
        <begin position="50"/>
        <end position="95"/>
    </location>
</feature>
<proteinExistence type="predicted"/>
<evidence type="ECO:0000256" key="1">
    <source>
        <dbReference type="SAM" id="MobiDB-lite"/>
    </source>
</evidence>
<feature type="compositionally biased region" description="Basic and acidic residues" evidence="1">
    <location>
        <begin position="1"/>
        <end position="10"/>
    </location>
</feature>
<dbReference type="Pfam" id="PF05901">
    <property type="entry name" value="Excalibur"/>
    <property type="match status" value="1"/>
</dbReference>
<feature type="compositionally biased region" description="Pro residues" evidence="1">
    <location>
        <begin position="64"/>
        <end position="83"/>
    </location>
</feature>
<dbReference type="SMART" id="SM00318">
    <property type="entry name" value="SNc"/>
    <property type="match status" value="1"/>
</dbReference>
<dbReference type="Gene3D" id="2.40.50.90">
    <property type="match status" value="1"/>
</dbReference>
<protein>
    <submittedName>
        <fullName evidence="4">Thermonuclease family protein</fullName>
    </submittedName>
</protein>
<feature type="region of interest" description="Disordered" evidence="1">
    <location>
        <begin position="232"/>
        <end position="293"/>
    </location>
</feature>
<gene>
    <name evidence="4" type="ORF">ACFPM3_19785</name>
</gene>
<dbReference type="EMBL" id="JBHSJD010000014">
    <property type="protein sequence ID" value="MFC5024372.1"/>
    <property type="molecule type" value="Genomic_DNA"/>
</dbReference>
<dbReference type="RefSeq" id="WP_345686550.1">
    <property type="nucleotide sequence ID" value="NZ_BAABIT010000001.1"/>
</dbReference>
<feature type="domain" description="TNase-like" evidence="3">
    <location>
        <begin position="95"/>
        <end position="228"/>
    </location>
</feature>